<sequence length="817" mass="86584">MQRPVRQRSGSFGAEDEQPELWLSGSKASRNGWVRVSDATERVFYHSIESGKITLERPAEFGDDDPAWADGTELCMYRGKCSRCKEFIPRSETGPVALAADRGQVALSFLLCRPCLNWLMESAKLEREGLPPLSPCPPPPPAQKPVFGRGGGGDGGGLGKTGKSAAASTPPPRPTRKQLMKVYKDVDPRGMGDLLSSSRLARSYAKCMYSCLSEQSLRPGRFDDQRSECLKAKAAAVVAGEGRRRAAREIQMKLRCISQHKSNGAGDYLCWFSPEGRVDYFGQTSGGRAHGWGLAEYQDGSWCLSTFSHGQQHTPPGGKLSTIAYGNGIRYHGEMKQGKPNGMGTKTWPDESEYVGEFNFGKEHGEGTKRFPDGSEHSGKWRAGNRDGPGVFIDARGQKTVGNFRDDAFGKAEEDGIVAPAKADITVESGQHDPETLLDLAISNLAVVTDRQPSLNKASVLMAKMPLHLHPLVAEAFASSARALTPGFRSVLPSFAWRTLSELATIACKLIGEAVGPIADAIATSQTLQEVDLSWNPIRRGGARLIIAALETSAHLRRLNLAGCQLGVDGGQAMIAAIGSGRDKFRLVDLDLASNSLGAGCGDPLAVALRRNKTLTRLSVRANGLGPEGGTALAAGLASNCGILKQVVVADNRLGPRVATLVAATMRGGTSECLRGFGYRPAPALSELQQQPSDHLHATAPPFEKGADTDQSIPGSPGPSQRYSGENSCGSNPRVAAASMRESLSSLQRTSALEPSTARGRLNSTAPTTTVGAAGGTMGPGTNDLEVLTRNNSSPITATAAIEEDLGRPQTAGTASG</sequence>
<evidence type="ECO:0000256" key="2">
    <source>
        <dbReference type="SAM" id="MobiDB-lite"/>
    </source>
</evidence>
<keyword evidence="4" id="KW-1185">Reference proteome</keyword>
<dbReference type="SMART" id="SM00698">
    <property type="entry name" value="MORN"/>
    <property type="match status" value="3"/>
</dbReference>
<dbReference type="Pfam" id="PF02493">
    <property type="entry name" value="MORN"/>
    <property type="match status" value="3"/>
</dbReference>
<feature type="compositionally biased region" description="Polar residues" evidence="2">
    <location>
        <begin position="742"/>
        <end position="754"/>
    </location>
</feature>
<dbReference type="EMBL" id="FN648180">
    <property type="protein sequence ID" value="CBN79012.1"/>
    <property type="molecule type" value="Genomic_DNA"/>
</dbReference>
<feature type="compositionally biased region" description="Pro residues" evidence="2">
    <location>
        <begin position="132"/>
        <end position="143"/>
    </location>
</feature>
<dbReference type="SUPFAM" id="SSF82185">
    <property type="entry name" value="Histone H3 K4-specific methyltransferase SET7/9 N-terminal domain"/>
    <property type="match status" value="1"/>
</dbReference>
<dbReference type="eggNOG" id="KOG0231">
    <property type="taxonomic scope" value="Eukaryota"/>
</dbReference>
<dbReference type="Gene3D" id="3.80.10.10">
    <property type="entry name" value="Ribonuclease Inhibitor"/>
    <property type="match status" value="2"/>
</dbReference>
<keyword evidence="1" id="KW-0677">Repeat</keyword>
<evidence type="ECO:0000313" key="4">
    <source>
        <dbReference type="Proteomes" id="UP000002630"/>
    </source>
</evidence>
<dbReference type="STRING" id="2880.D8LGB3"/>
<dbReference type="InterPro" id="IPR032675">
    <property type="entry name" value="LRR_dom_sf"/>
</dbReference>
<evidence type="ECO:0000256" key="1">
    <source>
        <dbReference type="ARBA" id="ARBA00022737"/>
    </source>
</evidence>
<reference evidence="3 4" key="1">
    <citation type="journal article" date="2010" name="Nature">
        <title>The Ectocarpus genome and the independent evolution of multicellularity in brown algae.</title>
        <authorList>
            <person name="Cock J.M."/>
            <person name="Sterck L."/>
            <person name="Rouze P."/>
            <person name="Scornet D."/>
            <person name="Allen A.E."/>
            <person name="Amoutzias G."/>
            <person name="Anthouard V."/>
            <person name="Artiguenave F."/>
            <person name="Aury J.M."/>
            <person name="Badger J.H."/>
            <person name="Beszteri B."/>
            <person name="Billiau K."/>
            <person name="Bonnet E."/>
            <person name="Bothwell J.H."/>
            <person name="Bowler C."/>
            <person name="Boyen C."/>
            <person name="Brownlee C."/>
            <person name="Carrano C.J."/>
            <person name="Charrier B."/>
            <person name="Cho G.Y."/>
            <person name="Coelho S.M."/>
            <person name="Collen J."/>
            <person name="Corre E."/>
            <person name="Da Silva C."/>
            <person name="Delage L."/>
            <person name="Delaroque N."/>
            <person name="Dittami S.M."/>
            <person name="Doulbeau S."/>
            <person name="Elias M."/>
            <person name="Farnham G."/>
            <person name="Gachon C.M."/>
            <person name="Gschloessl B."/>
            <person name="Heesch S."/>
            <person name="Jabbari K."/>
            <person name="Jubin C."/>
            <person name="Kawai H."/>
            <person name="Kimura K."/>
            <person name="Kloareg B."/>
            <person name="Kupper F.C."/>
            <person name="Lang D."/>
            <person name="Le Bail A."/>
            <person name="Leblanc C."/>
            <person name="Lerouge P."/>
            <person name="Lohr M."/>
            <person name="Lopez P.J."/>
            <person name="Martens C."/>
            <person name="Maumus F."/>
            <person name="Michel G."/>
            <person name="Miranda-Saavedra D."/>
            <person name="Morales J."/>
            <person name="Moreau H."/>
            <person name="Motomura T."/>
            <person name="Nagasato C."/>
            <person name="Napoli C.A."/>
            <person name="Nelson D.R."/>
            <person name="Nyvall-Collen P."/>
            <person name="Peters A.F."/>
            <person name="Pommier C."/>
            <person name="Potin P."/>
            <person name="Poulain J."/>
            <person name="Quesneville H."/>
            <person name="Read B."/>
            <person name="Rensing S.A."/>
            <person name="Ritter A."/>
            <person name="Rousvoal S."/>
            <person name="Samanta M."/>
            <person name="Samson G."/>
            <person name="Schroeder D.C."/>
            <person name="Segurens B."/>
            <person name="Strittmatter M."/>
            <person name="Tonon T."/>
            <person name="Tregear J.W."/>
            <person name="Valentin K."/>
            <person name="von Dassow P."/>
            <person name="Yamagishi T."/>
            <person name="Van de Peer Y."/>
            <person name="Wincker P."/>
        </authorList>
    </citation>
    <scope>NUCLEOTIDE SEQUENCE [LARGE SCALE GENOMIC DNA]</scope>
    <source>
        <strain evidence="4">Ec32 / CCAP1310/4</strain>
    </source>
</reference>
<feature type="region of interest" description="Disordered" evidence="2">
    <location>
        <begin position="363"/>
        <end position="390"/>
    </location>
</feature>
<feature type="compositionally biased region" description="Gly residues" evidence="2">
    <location>
        <begin position="148"/>
        <end position="160"/>
    </location>
</feature>
<feature type="compositionally biased region" description="Polar residues" evidence="2">
    <location>
        <begin position="709"/>
        <end position="731"/>
    </location>
</feature>
<dbReference type="Proteomes" id="UP000002630">
    <property type="component" value="Linkage Group LG16"/>
</dbReference>
<feature type="region of interest" description="Disordered" evidence="2">
    <location>
        <begin position="696"/>
        <end position="785"/>
    </location>
</feature>
<dbReference type="Gene3D" id="2.20.110.10">
    <property type="entry name" value="Histone H3 K4-specific methyltransferase SET7/9 N-terminal domain"/>
    <property type="match status" value="2"/>
</dbReference>
<dbReference type="PANTHER" id="PTHR24114">
    <property type="entry name" value="LEUCINE RICH REPEAT FAMILY PROTEIN"/>
    <property type="match status" value="1"/>
</dbReference>
<dbReference type="InterPro" id="IPR003409">
    <property type="entry name" value="MORN"/>
</dbReference>
<dbReference type="OrthoDB" id="45721at2759"/>
<evidence type="ECO:0000313" key="3">
    <source>
        <dbReference type="EMBL" id="CBN79012.1"/>
    </source>
</evidence>
<dbReference type="SUPFAM" id="SSF52047">
    <property type="entry name" value="RNI-like"/>
    <property type="match status" value="1"/>
</dbReference>
<dbReference type="InParanoid" id="D8LGB3"/>
<dbReference type="PANTHER" id="PTHR24114:SF2">
    <property type="entry name" value="F-BOX DOMAIN-CONTAINING PROTEIN-RELATED"/>
    <property type="match status" value="1"/>
</dbReference>
<gene>
    <name evidence="3" type="ORF">Esi_0165_0040</name>
</gene>
<name>D8LGB3_ECTSI</name>
<feature type="region of interest" description="Disordered" evidence="2">
    <location>
        <begin position="130"/>
        <end position="177"/>
    </location>
</feature>
<dbReference type="AlphaFoldDB" id="D8LGB3"/>
<dbReference type="EMBL" id="FN649741">
    <property type="protein sequence ID" value="CBN79012.1"/>
    <property type="molecule type" value="Genomic_DNA"/>
</dbReference>
<dbReference type="InterPro" id="IPR001611">
    <property type="entry name" value="Leu-rich_rpt"/>
</dbReference>
<organism evidence="3 4">
    <name type="scientific">Ectocarpus siliculosus</name>
    <name type="common">Brown alga</name>
    <name type="synonym">Conferva siliculosa</name>
    <dbReference type="NCBI Taxonomy" id="2880"/>
    <lineage>
        <taxon>Eukaryota</taxon>
        <taxon>Sar</taxon>
        <taxon>Stramenopiles</taxon>
        <taxon>Ochrophyta</taxon>
        <taxon>PX clade</taxon>
        <taxon>Phaeophyceae</taxon>
        <taxon>Ectocarpales</taxon>
        <taxon>Ectocarpaceae</taxon>
        <taxon>Ectocarpus</taxon>
    </lineage>
</organism>
<dbReference type="SMART" id="SM00368">
    <property type="entry name" value="LRR_RI"/>
    <property type="match status" value="4"/>
</dbReference>
<proteinExistence type="predicted"/>
<dbReference type="InterPro" id="IPR052394">
    <property type="entry name" value="LRR-containing"/>
</dbReference>
<feature type="compositionally biased region" description="Basic and acidic residues" evidence="2">
    <location>
        <begin position="363"/>
        <end position="379"/>
    </location>
</feature>
<protein>
    <submittedName>
        <fullName evidence="3">Hypothetical leucine rich repeat and MORN motif protein</fullName>
    </submittedName>
</protein>
<dbReference type="Pfam" id="PF13516">
    <property type="entry name" value="LRR_6"/>
    <property type="match status" value="3"/>
</dbReference>
<accession>D8LGB3</accession>